<dbReference type="InterPro" id="IPR001279">
    <property type="entry name" value="Metallo-B-lactamas"/>
</dbReference>
<dbReference type="InterPro" id="IPR050662">
    <property type="entry name" value="Sec-metab_biosynth-thioest"/>
</dbReference>
<dbReference type="CDD" id="cd16278">
    <property type="entry name" value="metallo-hydrolase-like_MBL-fold"/>
    <property type="match status" value="1"/>
</dbReference>
<dbReference type="OrthoDB" id="9788263at2"/>
<dbReference type="SMART" id="SM00849">
    <property type="entry name" value="Lactamase_B"/>
    <property type="match status" value="1"/>
</dbReference>
<dbReference type="InterPro" id="IPR036388">
    <property type="entry name" value="WH-like_DNA-bd_sf"/>
</dbReference>
<dbReference type="RefSeq" id="WP_090067772.1">
    <property type="nucleotide sequence ID" value="NZ_FOVR01000001.1"/>
</dbReference>
<dbReference type="AlphaFoldDB" id="A0A1I4ZHT1"/>
<accession>A0A1I4ZHT1</accession>
<dbReference type="PANTHER" id="PTHR23131">
    <property type="entry name" value="ENDORIBONUCLEASE LACTB2"/>
    <property type="match status" value="1"/>
</dbReference>
<name>A0A1I4ZHT1_9HYPH</name>
<evidence type="ECO:0000259" key="1">
    <source>
        <dbReference type="SMART" id="SM00849"/>
    </source>
</evidence>
<proteinExistence type="predicted"/>
<keyword evidence="3" id="KW-1185">Reference proteome</keyword>
<dbReference type="PANTHER" id="PTHR23131:SF0">
    <property type="entry name" value="ENDORIBONUCLEASE LACTB2"/>
    <property type="match status" value="1"/>
</dbReference>
<gene>
    <name evidence="2" type="ORF">SAMN04488056_10199</name>
</gene>
<evidence type="ECO:0000313" key="3">
    <source>
        <dbReference type="Proteomes" id="UP000199236"/>
    </source>
</evidence>
<dbReference type="SUPFAM" id="SSF56281">
    <property type="entry name" value="Metallo-hydrolase/oxidoreductase"/>
    <property type="match status" value="1"/>
</dbReference>
<protein>
    <submittedName>
        <fullName evidence="2">Glyoxylase, beta-lactamase superfamily II</fullName>
    </submittedName>
</protein>
<sequence length="303" mass="32994">MADLKFDRDFSPAYGTAVTLAPDVRRVTCNNPGPFTFMGTNSYIVGHGKVAIIDPGPADRQHIDALMQATAGETITHILITHSHADHSPGARLLKERCGAPVYAEGIHRPTRPLHRDEANPLDAEGDANLDIDRFLGDGDLVQGDDWALEVVHTPGHTVNHLAFGFTDDSGLFCGDHAMAWSTSIVAPPDGSMASYMHSISKLMLRQDRHYWPGHGGVITNPHAFLAGLKSHREKREQALIARLQAGENTIPDMVTTVYKDVDPSLHGAAALSMFAQMEYLVARGIVRCMDAEATLSARYQLV</sequence>
<evidence type="ECO:0000313" key="2">
    <source>
        <dbReference type="EMBL" id="SFN49821.1"/>
    </source>
</evidence>
<dbReference type="Proteomes" id="UP000199236">
    <property type="component" value="Unassembled WGS sequence"/>
</dbReference>
<dbReference type="Gene3D" id="3.60.15.10">
    <property type="entry name" value="Ribonuclease Z/Hydroxyacylglutathione hydrolase-like"/>
    <property type="match status" value="1"/>
</dbReference>
<dbReference type="Gene3D" id="1.10.10.10">
    <property type="entry name" value="Winged helix-like DNA-binding domain superfamily/Winged helix DNA-binding domain"/>
    <property type="match status" value="1"/>
</dbReference>
<dbReference type="Pfam" id="PF17778">
    <property type="entry name" value="WHD_BLACT"/>
    <property type="match status" value="1"/>
</dbReference>
<dbReference type="EMBL" id="FOVR01000001">
    <property type="protein sequence ID" value="SFN49821.1"/>
    <property type="molecule type" value="Genomic_DNA"/>
</dbReference>
<dbReference type="STRING" id="655353.SAMN04488056_10199"/>
<dbReference type="InterPro" id="IPR036866">
    <property type="entry name" value="RibonucZ/Hydroxyglut_hydro"/>
</dbReference>
<feature type="domain" description="Metallo-beta-lactamase" evidence="1">
    <location>
        <begin position="39"/>
        <end position="215"/>
    </location>
</feature>
<organism evidence="2 3">
    <name type="scientific">Cohaesibacter marisflavi</name>
    <dbReference type="NCBI Taxonomy" id="655353"/>
    <lineage>
        <taxon>Bacteria</taxon>
        <taxon>Pseudomonadati</taxon>
        <taxon>Pseudomonadota</taxon>
        <taxon>Alphaproteobacteria</taxon>
        <taxon>Hyphomicrobiales</taxon>
        <taxon>Cohaesibacteraceae</taxon>
    </lineage>
</organism>
<dbReference type="InterPro" id="IPR041516">
    <property type="entry name" value="LACTB2_WH"/>
</dbReference>
<reference evidence="2 3" key="1">
    <citation type="submission" date="2016-10" db="EMBL/GenBank/DDBJ databases">
        <authorList>
            <person name="de Groot N.N."/>
        </authorList>
    </citation>
    <scope>NUCLEOTIDE SEQUENCE [LARGE SCALE GENOMIC DNA]</scope>
    <source>
        <strain evidence="2 3">CGMCC 1.9157</strain>
    </source>
</reference>
<dbReference type="Pfam" id="PF00753">
    <property type="entry name" value="Lactamase_B"/>
    <property type="match status" value="1"/>
</dbReference>